<dbReference type="InterPro" id="IPR012341">
    <property type="entry name" value="6hp_glycosidase-like_sf"/>
</dbReference>
<sequence length="341" mass="38530">MLGLGAYLYSKEDQVSPTETFIRTSMSNANGTLATYLQEAESVHPDLAAGREALSESLGLWMLYAVREENRELFRSSHKMLTEIFMGPDPYIKWKLQPNGQALVTTNALGDDFRIIGALLQAYQLWGTQDYLDTAGRIARHLMKEGQVNGYLTDFHDFKLGETSTTLSLVYVDTAALKAMLEQRLINQHEYDQYVSLLISMPSEGPFVPKSYDVITQAYSYDSSVNILDQLIIAIHADEAGREPLALMDFLRSEFQERSLFYGRYDAQSLEPDVSYESPSAYGLAVLLALQTGDREFAGKIWERLRGMRGLDERFEGGYVFDSNTHIFDNLFPLLAESELN</sequence>
<dbReference type="GO" id="GO:0016787">
    <property type="term" value="F:hydrolase activity"/>
    <property type="evidence" value="ECO:0007669"/>
    <property type="project" value="UniProtKB-KW"/>
</dbReference>
<keyword evidence="2" id="KW-1185">Reference proteome</keyword>
<dbReference type="Proteomes" id="UP000249522">
    <property type="component" value="Unassembled WGS sequence"/>
</dbReference>
<evidence type="ECO:0000313" key="2">
    <source>
        <dbReference type="Proteomes" id="UP000249522"/>
    </source>
</evidence>
<dbReference type="InterPro" id="IPR008928">
    <property type="entry name" value="6-hairpin_glycosidase_sf"/>
</dbReference>
<reference evidence="1 2" key="1">
    <citation type="submission" date="2018-06" db="EMBL/GenBank/DDBJ databases">
        <title>Paenibacillus imtechensis sp. nov.</title>
        <authorList>
            <person name="Pinnaka A.K."/>
            <person name="Singh H."/>
            <person name="Kaur M."/>
        </authorList>
    </citation>
    <scope>NUCLEOTIDE SEQUENCE [LARGE SCALE GENOMIC DNA]</scope>
    <source>
        <strain evidence="1 2">SMB1</strain>
    </source>
</reference>
<gene>
    <name evidence="1" type="ORF">DNH61_08870</name>
</gene>
<proteinExistence type="predicted"/>
<evidence type="ECO:0000313" key="1">
    <source>
        <dbReference type="EMBL" id="PZD96331.1"/>
    </source>
</evidence>
<protein>
    <submittedName>
        <fullName evidence="1">Glycosyl hydrolase</fullName>
    </submittedName>
</protein>
<dbReference type="OrthoDB" id="1779554at2"/>
<dbReference type="Gene3D" id="1.50.10.10">
    <property type="match status" value="1"/>
</dbReference>
<name>A0A2W1LX35_9BACL</name>
<dbReference type="GO" id="GO:0005975">
    <property type="term" value="P:carbohydrate metabolic process"/>
    <property type="evidence" value="ECO:0007669"/>
    <property type="project" value="InterPro"/>
</dbReference>
<dbReference type="AlphaFoldDB" id="A0A2W1LX35"/>
<keyword evidence="1" id="KW-0378">Hydrolase</keyword>
<accession>A0A2W1LX35</accession>
<comment type="caution">
    <text evidence="1">The sequence shown here is derived from an EMBL/GenBank/DDBJ whole genome shotgun (WGS) entry which is preliminary data.</text>
</comment>
<organism evidence="1 2">
    <name type="scientific">Paenibacillus sambharensis</name>
    <dbReference type="NCBI Taxonomy" id="1803190"/>
    <lineage>
        <taxon>Bacteria</taxon>
        <taxon>Bacillati</taxon>
        <taxon>Bacillota</taxon>
        <taxon>Bacilli</taxon>
        <taxon>Bacillales</taxon>
        <taxon>Paenibacillaceae</taxon>
        <taxon>Paenibacillus</taxon>
    </lineage>
</organism>
<dbReference type="EMBL" id="QKRB01000041">
    <property type="protein sequence ID" value="PZD96331.1"/>
    <property type="molecule type" value="Genomic_DNA"/>
</dbReference>
<dbReference type="SUPFAM" id="SSF48208">
    <property type="entry name" value="Six-hairpin glycosidases"/>
    <property type="match status" value="1"/>
</dbReference>